<dbReference type="PANTHER" id="PTHR43759">
    <property type="entry name" value="TREHALOSE TRANSPORT SYSTEM PERMEASE PROTEIN SUGA"/>
    <property type="match status" value="1"/>
</dbReference>
<dbReference type="GO" id="GO:0055085">
    <property type="term" value="P:transmembrane transport"/>
    <property type="evidence" value="ECO:0007669"/>
    <property type="project" value="InterPro"/>
</dbReference>
<dbReference type="AlphaFoldDB" id="A0A6J4VBF4"/>
<evidence type="ECO:0000256" key="4">
    <source>
        <dbReference type="ARBA" id="ARBA00023136"/>
    </source>
</evidence>
<feature type="domain" description="ABC transmembrane type-1" evidence="6">
    <location>
        <begin position="88"/>
        <end position="300"/>
    </location>
</feature>
<comment type="similarity">
    <text evidence="5">Belongs to the binding-protein-dependent transport system permease family.</text>
</comment>
<proteinExistence type="inferred from homology"/>
<dbReference type="InterPro" id="IPR052730">
    <property type="entry name" value="Sugar_ABC_transporter"/>
</dbReference>
<keyword evidence="2 5" id="KW-0812">Transmembrane</keyword>
<evidence type="ECO:0000313" key="7">
    <source>
        <dbReference type="EMBL" id="CAA9572464.1"/>
    </source>
</evidence>
<keyword evidence="3 5" id="KW-1133">Transmembrane helix</keyword>
<evidence type="ECO:0000256" key="2">
    <source>
        <dbReference type="ARBA" id="ARBA00022692"/>
    </source>
</evidence>
<dbReference type="InterPro" id="IPR035906">
    <property type="entry name" value="MetI-like_sf"/>
</dbReference>
<evidence type="ECO:0000256" key="1">
    <source>
        <dbReference type="ARBA" id="ARBA00004651"/>
    </source>
</evidence>
<dbReference type="PROSITE" id="PS50928">
    <property type="entry name" value="ABC_TM1"/>
    <property type="match status" value="1"/>
</dbReference>
<feature type="transmembrane region" description="Helical" evidence="5">
    <location>
        <begin position="92"/>
        <end position="113"/>
    </location>
</feature>
<feature type="transmembrane region" description="Helical" evidence="5">
    <location>
        <begin position="279"/>
        <end position="301"/>
    </location>
</feature>
<dbReference type="InterPro" id="IPR000515">
    <property type="entry name" value="MetI-like"/>
</dbReference>
<gene>
    <name evidence="7" type="ORF">AVDCRST_MAG59-3685</name>
</gene>
<dbReference type="Gene3D" id="1.10.3720.10">
    <property type="entry name" value="MetI-like"/>
    <property type="match status" value="1"/>
</dbReference>
<evidence type="ECO:0000259" key="6">
    <source>
        <dbReference type="PROSITE" id="PS50928"/>
    </source>
</evidence>
<dbReference type="CDD" id="cd06261">
    <property type="entry name" value="TM_PBP2"/>
    <property type="match status" value="1"/>
</dbReference>
<dbReference type="SUPFAM" id="SSF161098">
    <property type="entry name" value="MetI-like"/>
    <property type="match status" value="1"/>
</dbReference>
<reference evidence="7" key="1">
    <citation type="submission" date="2020-02" db="EMBL/GenBank/DDBJ databases">
        <authorList>
            <person name="Meier V. D."/>
        </authorList>
    </citation>
    <scope>NUCLEOTIDE SEQUENCE</scope>
    <source>
        <strain evidence="7">AVDCRST_MAG59</strain>
    </source>
</reference>
<name>A0A6J4VBF4_9BACT</name>
<evidence type="ECO:0000256" key="5">
    <source>
        <dbReference type="RuleBase" id="RU363032"/>
    </source>
</evidence>
<sequence>MPQGAARLPAPGRSPWSRLAAFVERRPDKVFPAPAIAFLLLTMLFPVAYTLYMSVQQWEFSALDPPTYIGLQNYANYLFNDPRFWPSVWRTFYFTLLAVSVETVLGVAIALIFNREFLGKGLIRTIFLFPMVATPVAIALVWATMFDPNLGVLGYFVEQLGLPPISWTSDSRWVLPSLALVDIWEWTPFITLITLAGLSSLPSEPYEAARIDGASPRQILWDLTLPMLRPTIVVAVLFRAIDALKTFDIIQVITQGGADYSSETLNIYTFQNAFNYYHLGYASAILVFFFMLVMGVSILLLRVRRAAE</sequence>
<feature type="transmembrane region" description="Helical" evidence="5">
    <location>
        <begin position="35"/>
        <end position="55"/>
    </location>
</feature>
<dbReference type="GO" id="GO:0005886">
    <property type="term" value="C:plasma membrane"/>
    <property type="evidence" value="ECO:0007669"/>
    <property type="project" value="UniProtKB-SubCell"/>
</dbReference>
<keyword evidence="4 5" id="KW-0472">Membrane</keyword>
<feature type="transmembrane region" description="Helical" evidence="5">
    <location>
        <begin position="125"/>
        <end position="145"/>
    </location>
</feature>
<evidence type="ECO:0000256" key="3">
    <source>
        <dbReference type="ARBA" id="ARBA00022989"/>
    </source>
</evidence>
<dbReference type="EMBL" id="CADCWF010000268">
    <property type="protein sequence ID" value="CAA9572464.1"/>
    <property type="molecule type" value="Genomic_DNA"/>
</dbReference>
<organism evidence="7">
    <name type="scientific">uncultured Thermomicrobiales bacterium</name>
    <dbReference type="NCBI Taxonomy" id="1645740"/>
    <lineage>
        <taxon>Bacteria</taxon>
        <taxon>Pseudomonadati</taxon>
        <taxon>Thermomicrobiota</taxon>
        <taxon>Thermomicrobia</taxon>
        <taxon>Thermomicrobiales</taxon>
        <taxon>environmental samples</taxon>
    </lineage>
</organism>
<comment type="subcellular location">
    <subcellularLocation>
        <location evidence="1 5">Cell membrane</location>
        <topology evidence="1 5">Multi-pass membrane protein</topology>
    </subcellularLocation>
</comment>
<dbReference type="Pfam" id="PF00528">
    <property type="entry name" value="BPD_transp_1"/>
    <property type="match status" value="1"/>
</dbReference>
<protein>
    <submittedName>
        <fullName evidence="7">ABC transporter, permease protein 1 (Cluster 1, maltose/g3p/polyamine/iron)</fullName>
    </submittedName>
</protein>
<dbReference type="PANTHER" id="PTHR43759:SF1">
    <property type="entry name" value="GLUCOSE IMPORT SYSTEM PERMEASE PROTEIN GLCT"/>
    <property type="match status" value="1"/>
</dbReference>
<keyword evidence="5" id="KW-0813">Transport</keyword>
<accession>A0A6J4VBF4</accession>